<dbReference type="InterPro" id="IPR024072">
    <property type="entry name" value="DHFR-like_dom_sf"/>
</dbReference>
<feature type="domain" description="DHFR" evidence="9">
    <location>
        <begin position="2"/>
        <end position="163"/>
    </location>
</feature>
<dbReference type="PROSITE" id="PS51330">
    <property type="entry name" value="DHFR_2"/>
    <property type="match status" value="1"/>
</dbReference>
<dbReference type="GO" id="GO:0004146">
    <property type="term" value="F:dihydrofolate reductase activity"/>
    <property type="evidence" value="ECO:0007669"/>
    <property type="project" value="UniProtKB-EC"/>
</dbReference>
<evidence type="ECO:0000256" key="1">
    <source>
        <dbReference type="ARBA" id="ARBA00004903"/>
    </source>
</evidence>
<dbReference type="GO" id="GO:0046654">
    <property type="term" value="P:tetrahydrofolate biosynthetic process"/>
    <property type="evidence" value="ECO:0007669"/>
    <property type="project" value="InterPro"/>
</dbReference>
<accession>A0A972W030</accession>
<sequence>MALSIIYARSENHCIGHQGRLPWNLPDEFASFNNITDGKAIIMGRRSYEDHHSVLPNRLNIVVSRQVDYVLPAPMILTTDLITALQIAADYSAEYFIIGGVKLISEGLSQASRVVETIVHTEVNGDTFLPAMDFSHYTSEIIEHHHVDENHASAFTVWQHTRT</sequence>
<comment type="caution">
    <text evidence="10">The sequence shown here is derived from an EMBL/GenBank/DDBJ whole genome shotgun (WGS) entry which is preliminary data.</text>
</comment>
<dbReference type="SUPFAM" id="SSF53597">
    <property type="entry name" value="Dihydrofolate reductase-like"/>
    <property type="match status" value="1"/>
</dbReference>
<dbReference type="GO" id="GO:0046452">
    <property type="term" value="P:dihydrofolate metabolic process"/>
    <property type="evidence" value="ECO:0007669"/>
    <property type="project" value="TreeGrafter"/>
</dbReference>
<dbReference type="EMBL" id="JABMOJ010000548">
    <property type="protein sequence ID" value="NQV66621.1"/>
    <property type="molecule type" value="Genomic_DNA"/>
</dbReference>
<dbReference type="EC" id="1.5.1.3" evidence="3"/>
<name>A0A972W030_9GAMM</name>
<evidence type="ECO:0000313" key="11">
    <source>
        <dbReference type="Proteomes" id="UP000754644"/>
    </source>
</evidence>
<dbReference type="InterPro" id="IPR012259">
    <property type="entry name" value="DHFR"/>
</dbReference>
<dbReference type="GO" id="GO:0005829">
    <property type="term" value="C:cytosol"/>
    <property type="evidence" value="ECO:0007669"/>
    <property type="project" value="TreeGrafter"/>
</dbReference>
<dbReference type="Gene3D" id="3.40.430.10">
    <property type="entry name" value="Dihydrofolate Reductase, subunit A"/>
    <property type="match status" value="1"/>
</dbReference>
<comment type="function">
    <text evidence="7">Key enzyme in folate metabolism. Catalyzes an essential reaction for de novo glycine and purine synthesis, and for DNA precursor synthesis.</text>
</comment>
<evidence type="ECO:0000256" key="7">
    <source>
        <dbReference type="ARBA" id="ARBA00025067"/>
    </source>
</evidence>
<evidence type="ECO:0000256" key="2">
    <source>
        <dbReference type="ARBA" id="ARBA00009539"/>
    </source>
</evidence>
<dbReference type="PROSITE" id="PS00075">
    <property type="entry name" value="DHFR_1"/>
    <property type="match status" value="1"/>
</dbReference>
<keyword evidence="5" id="KW-0521">NADP</keyword>
<dbReference type="GO" id="GO:0050661">
    <property type="term" value="F:NADP binding"/>
    <property type="evidence" value="ECO:0007669"/>
    <property type="project" value="InterPro"/>
</dbReference>
<dbReference type="Proteomes" id="UP000754644">
    <property type="component" value="Unassembled WGS sequence"/>
</dbReference>
<evidence type="ECO:0000256" key="5">
    <source>
        <dbReference type="ARBA" id="ARBA00022857"/>
    </source>
</evidence>
<proteinExistence type="inferred from homology"/>
<dbReference type="InterPro" id="IPR001796">
    <property type="entry name" value="DHFR_dom"/>
</dbReference>
<keyword evidence="4" id="KW-0554">One-carbon metabolism</keyword>
<organism evidence="10 11">
    <name type="scientific">SAR86 cluster bacterium</name>
    <dbReference type="NCBI Taxonomy" id="2030880"/>
    <lineage>
        <taxon>Bacteria</taxon>
        <taxon>Pseudomonadati</taxon>
        <taxon>Pseudomonadota</taxon>
        <taxon>Gammaproteobacteria</taxon>
        <taxon>SAR86 cluster</taxon>
    </lineage>
</organism>
<gene>
    <name evidence="10" type="ORF">HQ497_14785</name>
</gene>
<evidence type="ECO:0000256" key="8">
    <source>
        <dbReference type="RuleBase" id="RU004474"/>
    </source>
</evidence>
<evidence type="ECO:0000256" key="4">
    <source>
        <dbReference type="ARBA" id="ARBA00022563"/>
    </source>
</evidence>
<comment type="pathway">
    <text evidence="1">Cofactor biosynthesis; tetrahydrofolate biosynthesis; 5,6,7,8-tetrahydrofolate from 7,8-dihydrofolate: step 1/1.</text>
</comment>
<evidence type="ECO:0000256" key="6">
    <source>
        <dbReference type="ARBA" id="ARBA00023002"/>
    </source>
</evidence>
<reference evidence="10" key="1">
    <citation type="submission" date="2020-05" db="EMBL/GenBank/DDBJ databases">
        <title>Sulfur intermediates as new biogeochemical hubs in an aquatic model microbial ecosystem.</title>
        <authorList>
            <person name="Vigneron A."/>
        </authorList>
    </citation>
    <scope>NUCLEOTIDE SEQUENCE</scope>
    <source>
        <strain evidence="10">Bin.250</strain>
    </source>
</reference>
<keyword evidence="6" id="KW-0560">Oxidoreductase</keyword>
<dbReference type="CDD" id="cd00209">
    <property type="entry name" value="DHFR"/>
    <property type="match status" value="1"/>
</dbReference>
<dbReference type="PANTHER" id="PTHR48069:SF3">
    <property type="entry name" value="DIHYDROFOLATE REDUCTASE"/>
    <property type="match status" value="1"/>
</dbReference>
<dbReference type="PANTHER" id="PTHR48069">
    <property type="entry name" value="DIHYDROFOLATE REDUCTASE"/>
    <property type="match status" value="1"/>
</dbReference>
<dbReference type="PRINTS" id="PR00070">
    <property type="entry name" value="DHFR"/>
</dbReference>
<comment type="similarity">
    <text evidence="2 8">Belongs to the dihydrofolate reductase family.</text>
</comment>
<dbReference type="GO" id="GO:0006730">
    <property type="term" value="P:one-carbon metabolic process"/>
    <property type="evidence" value="ECO:0007669"/>
    <property type="project" value="UniProtKB-KW"/>
</dbReference>
<dbReference type="AlphaFoldDB" id="A0A972W030"/>
<dbReference type="InterPro" id="IPR017925">
    <property type="entry name" value="DHFR_CS"/>
</dbReference>
<dbReference type="GO" id="GO:0046655">
    <property type="term" value="P:folic acid metabolic process"/>
    <property type="evidence" value="ECO:0007669"/>
    <property type="project" value="TreeGrafter"/>
</dbReference>
<evidence type="ECO:0000256" key="3">
    <source>
        <dbReference type="ARBA" id="ARBA00012856"/>
    </source>
</evidence>
<protein>
    <recommendedName>
        <fullName evidence="3">dihydrofolate reductase</fullName>
        <ecNumber evidence="3">1.5.1.3</ecNumber>
    </recommendedName>
</protein>
<evidence type="ECO:0000313" key="10">
    <source>
        <dbReference type="EMBL" id="NQV66621.1"/>
    </source>
</evidence>
<evidence type="ECO:0000259" key="9">
    <source>
        <dbReference type="PROSITE" id="PS51330"/>
    </source>
</evidence>
<dbReference type="Pfam" id="PF00186">
    <property type="entry name" value="DHFR_1"/>
    <property type="match status" value="1"/>
</dbReference>